<dbReference type="PATRIC" id="fig|1610491.3.peg.2736"/>
<evidence type="ECO:0000259" key="3">
    <source>
        <dbReference type="Pfam" id="PF04608"/>
    </source>
</evidence>
<dbReference type="OrthoDB" id="9804091at2"/>
<keyword evidence="1" id="KW-0442">Lipid degradation</keyword>
<dbReference type="GO" id="GO:0008962">
    <property type="term" value="F:phosphatidylglycerophosphatase activity"/>
    <property type="evidence" value="ECO:0007669"/>
    <property type="project" value="UniProtKB-EC"/>
</dbReference>
<keyword evidence="1" id="KW-0479">Metal-binding</keyword>
<keyword evidence="1 2" id="KW-0812">Transmembrane</keyword>
<dbReference type="AlphaFoldDB" id="A0A0U1PWP6"/>
<comment type="caution">
    <text evidence="4">The sequence shown here is derived from an EMBL/GenBank/DDBJ whole genome shotgun (WGS) entry which is preliminary data.</text>
</comment>
<keyword evidence="1" id="KW-0460">Magnesium</keyword>
<dbReference type="EMBL" id="LBNQ01000040">
    <property type="protein sequence ID" value="KKW66958.1"/>
    <property type="molecule type" value="Genomic_DNA"/>
</dbReference>
<reference evidence="4 5" key="1">
    <citation type="submission" date="2015-05" db="EMBL/GenBank/DDBJ databases">
        <title>Draft genome sequence of Lampropedia sp. CT6, isolated from the microbial mat of a hot water spring, located at Manikaran, India.</title>
        <authorList>
            <person name="Tripathi C."/>
            <person name="Rani P."/>
            <person name="Mahato N.K."/>
            <person name="Lal R."/>
        </authorList>
    </citation>
    <scope>NUCLEOTIDE SEQUENCE [LARGE SCALE GENOMIC DNA]</scope>
    <source>
        <strain evidence="4 5">CT6</strain>
    </source>
</reference>
<feature type="transmembrane region" description="Helical" evidence="2">
    <location>
        <begin position="20"/>
        <end position="46"/>
    </location>
</feature>
<feature type="transmembrane region" description="Helical" evidence="2">
    <location>
        <begin position="144"/>
        <end position="171"/>
    </location>
</feature>
<dbReference type="InterPro" id="IPR007686">
    <property type="entry name" value="YutG/PgpA"/>
</dbReference>
<accession>A0A0U1PWP6</accession>
<keyword evidence="1" id="KW-1003">Cell membrane</keyword>
<feature type="transmembrane region" description="Helical" evidence="2">
    <location>
        <begin position="95"/>
        <end position="123"/>
    </location>
</feature>
<keyword evidence="2" id="KW-1133">Transmembrane helix</keyword>
<keyword evidence="1" id="KW-0997">Cell inner membrane</keyword>
<name>A0A0U1PWP6_9BURK</name>
<dbReference type="Proteomes" id="UP000050580">
    <property type="component" value="Unassembled WGS sequence"/>
</dbReference>
<keyword evidence="1" id="KW-0378">Hydrolase</keyword>
<dbReference type="PANTHER" id="PTHR36305">
    <property type="entry name" value="PHOSPHATIDYLGLYCEROPHOSPHATASE A"/>
    <property type="match status" value="1"/>
</dbReference>
<dbReference type="GO" id="GO:0005886">
    <property type="term" value="C:plasma membrane"/>
    <property type="evidence" value="ECO:0007669"/>
    <property type="project" value="UniProtKB-SubCell"/>
</dbReference>
<feature type="domain" description="YutG/PgpA" evidence="3">
    <location>
        <begin position="23"/>
        <end position="165"/>
    </location>
</feature>
<dbReference type="CDD" id="cd06971">
    <property type="entry name" value="PgpA"/>
    <property type="match status" value="1"/>
</dbReference>
<dbReference type="InterPro" id="IPR026037">
    <property type="entry name" value="PgpA"/>
</dbReference>
<dbReference type="GO" id="GO:0009395">
    <property type="term" value="P:phospholipid catabolic process"/>
    <property type="evidence" value="ECO:0007669"/>
    <property type="project" value="UniProtKB-KW"/>
</dbReference>
<evidence type="ECO:0000256" key="1">
    <source>
        <dbReference type="PIRNR" id="PIRNR006162"/>
    </source>
</evidence>
<dbReference type="PANTHER" id="PTHR36305:SF1">
    <property type="entry name" value="PHOSPHATIDYLGLYCEROPHOSPHATASE A"/>
    <property type="match status" value="1"/>
</dbReference>
<dbReference type="Pfam" id="PF04608">
    <property type="entry name" value="PgpA"/>
    <property type="match status" value="1"/>
</dbReference>
<dbReference type="STRING" id="1610491.AAV94_12870"/>
<comment type="function">
    <text evidence="1">Lipid phosphatase which dephosphorylates phosphatidylglycerophosphate (PGP) to phosphatidylglycerol (PG).</text>
</comment>
<evidence type="ECO:0000256" key="2">
    <source>
        <dbReference type="SAM" id="Phobius"/>
    </source>
</evidence>
<dbReference type="UniPathway" id="UPA00084">
    <property type="reaction ID" value="UER00504"/>
</dbReference>
<keyword evidence="1 2" id="KW-0472">Membrane</keyword>
<keyword evidence="5" id="KW-1185">Reference proteome</keyword>
<dbReference type="SUPFAM" id="SSF101307">
    <property type="entry name" value="YutG-like"/>
    <property type="match status" value="1"/>
</dbReference>
<dbReference type="EC" id="3.1.3.27" evidence="1"/>
<dbReference type="InterPro" id="IPR036681">
    <property type="entry name" value="PgpA-like_sf"/>
</dbReference>
<keyword evidence="1" id="KW-1208">Phospholipid metabolism</keyword>
<organism evidence="4 5">
    <name type="scientific">Lampropedia cohaerens</name>
    <dbReference type="NCBI Taxonomy" id="1610491"/>
    <lineage>
        <taxon>Bacteria</taxon>
        <taxon>Pseudomonadati</taxon>
        <taxon>Pseudomonadota</taxon>
        <taxon>Betaproteobacteria</taxon>
        <taxon>Burkholderiales</taxon>
        <taxon>Comamonadaceae</taxon>
        <taxon>Lampropedia</taxon>
    </lineage>
</organism>
<gene>
    <name evidence="4" type="ORF">AAV94_12870</name>
</gene>
<feature type="transmembrane region" description="Helical" evidence="2">
    <location>
        <begin position="58"/>
        <end position="75"/>
    </location>
</feature>
<proteinExistence type="predicted"/>
<evidence type="ECO:0000313" key="4">
    <source>
        <dbReference type="EMBL" id="KKW66958.1"/>
    </source>
</evidence>
<evidence type="ECO:0000313" key="5">
    <source>
        <dbReference type="Proteomes" id="UP000050580"/>
    </source>
</evidence>
<dbReference type="GO" id="GO:0046872">
    <property type="term" value="F:metal ion binding"/>
    <property type="evidence" value="ECO:0007669"/>
    <property type="project" value="UniProtKB-KW"/>
</dbReference>
<comment type="subcellular location">
    <subcellularLocation>
        <location evidence="1">Cell inner membrane</location>
        <topology evidence="1">Multi-pass membrane protein</topology>
    </subcellularLocation>
</comment>
<comment type="catalytic activity">
    <reaction evidence="1">
        <text>a 1,2-diacyl-sn-glycero-3-phospho-(1'-sn-glycero-3'-phosphate) + H2O = a 1,2-diacyl-sn-glycero-3-phospho-(1'-sn-glycerol) + phosphate</text>
        <dbReference type="Rhea" id="RHEA:33751"/>
        <dbReference type="ChEBI" id="CHEBI:15377"/>
        <dbReference type="ChEBI" id="CHEBI:43474"/>
        <dbReference type="ChEBI" id="CHEBI:60110"/>
        <dbReference type="ChEBI" id="CHEBI:64716"/>
        <dbReference type="EC" id="3.1.3.27"/>
    </reaction>
</comment>
<keyword evidence="1" id="KW-0595">Phospholipid degradation</keyword>
<protein>
    <recommendedName>
        <fullName evidence="1">Phosphatidylglycerophosphatase A</fullName>
        <ecNumber evidence="1">3.1.3.27</ecNumber>
    </recommendedName>
    <alternativeName>
        <fullName evidence="1">Phosphatidylglycerolphosphate phosphatase A</fullName>
    </alternativeName>
</protein>
<keyword evidence="1" id="KW-0443">Lipid metabolism</keyword>
<comment type="cofactor">
    <cofactor evidence="1">
        <name>Mg(2+)</name>
        <dbReference type="ChEBI" id="CHEBI:18420"/>
    </cofactor>
</comment>
<dbReference type="GO" id="GO:0006655">
    <property type="term" value="P:phosphatidylglycerol biosynthetic process"/>
    <property type="evidence" value="ECO:0007669"/>
    <property type="project" value="UniProtKB-UniPathway"/>
</dbReference>
<comment type="pathway">
    <text evidence="1">Phospholipid metabolism; phosphatidylglycerol biosynthesis; phosphatidylglycerol from CDP-diacylglycerol: step 2/2.</text>
</comment>
<dbReference type="PIRSF" id="PIRSF006162">
    <property type="entry name" value="PgpA"/>
    <property type="match status" value="1"/>
</dbReference>
<sequence length="172" mass="18893">MQVSPPPSFSPHTLPLTRPAYAIALGFGSGKSPIAPGTVGTLFAWVSYNLLLARLSDAWLALLLIGALLVGWWACQVTARTLDVDDPGAVVWDEIVAFWLILWLIDPAAWWLQVLAFGLFRFFDAVKPQPVRWADRKFKGPGWRGAWGILWDDLVAAFCTLLVIAAGVHLLA</sequence>
<dbReference type="RefSeq" id="WP_046742622.1">
    <property type="nucleotide sequence ID" value="NZ_LBNQ01000040.1"/>
</dbReference>